<feature type="region of interest" description="Disordered" evidence="1">
    <location>
        <begin position="1"/>
        <end position="20"/>
    </location>
</feature>
<keyword evidence="3" id="KW-1185">Reference proteome</keyword>
<accession>A0A9J5Y3K6</accession>
<comment type="caution">
    <text evidence="2">The sequence shown here is derived from an EMBL/GenBank/DDBJ whole genome shotgun (WGS) entry which is preliminary data.</text>
</comment>
<reference evidence="2 3" key="1">
    <citation type="submission" date="2020-09" db="EMBL/GenBank/DDBJ databases">
        <title>De no assembly of potato wild relative species, Solanum commersonii.</title>
        <authorList>
            <person name="Cho K."/>
        </authorList>
    </citation>
    <scope>NUCLEOTIDE SEQUENCE [LARGE SCALE GENOMIC DNA]</scope>
    <source>
        <strain evidence="2">LZ3.2</strain>
        <tissue evidence="2">Leaf</tissue>
    </source>
</reference>
<dbReference type="AlphaFoldDB" id="A0A9J5Y3K6"/>
<gene>
    <name evidence="2" type="ORF">H5410_036037</name>
</gene>
<dbReference type="EMBL" id="JACXVP010000007">
    <property type="protein sequence ID" value="KAG5594805.1"/>
    <property type="molecule type" value="Genomic_DNA"/>
</dbReference>
<sequence>MIANTIKAQYSGPPQSNHDFYEGLHETKVERDRGTSTNVRSEKSIYLEGVTSERLSLSRH</sequence>
<organism evidence="2 3">
    <name type="scientific">Solanum commersonii</name>
    <name type="common">Commerson's wild potato</name>
    <name type="synonym">Commerson's nightshade</name>
    <dbReference type="NCBI Taxonomy" id="4109"/>
    <lineage>
        <taxon>Eukaryota</taxon>
        <taxon>Viridiplantae</taxon>
        <taxon>Streptophyta</taxon>
        <taxon>Embryophyta</taxon>
        <taxon>Tracheophyta</taxon>
        <taxon>Spermatophyta</taxon>
        <taxon>Magnoliopsida</taxon>
        <taxon>eudicotyledons</taxon>
        <taxon>Gunneridae</taxon>
        <taxon>Pentapetalae</taxon>
        <taxon>asterids</taxon>
        <taxon>lamiids</taxon>
        <taxon>Solanales</taxon>
        <taxon>Solanaceae</taxon>
        <taxon>Solanoideae</taxon>
        <taxon>Solaneae</taxon>
        <taxon>Solanum</taxon>
    </lineage>
</organism>
<evidence type="ECO:0000313" key="3">
    <source>
        <dbReference type="Proteomes" id="UP000824120"/>
    </source>
</evidence>
<dbReference type="Proteomes" id="UP000824120">
    <property type="component" value="Chromosome 7"/>
</dbReference>
<protein>
    <submittedName>
        <fullName evidence="2">Uncharacterized protein</fullName>
    </submittedName>
</protein>
<proteinExistence type="predicted"/>
<name>A0A9J5Y3K6_SOLCO</name>
<evidence type="ECO:0000313" key="2">
    <source>
        <dbReference type="EMBL" id="KAG5594805.1"/>
    </source>
</evidence>
<feature type="compositionally biased region" description="Polar residues" evidence="1">
    <location>
        <begin position="1"/>
        <end position="18"/>
    </location>
</feature>
<evidence type="ECO:0000256" key="1">
    <source>
        <dbReference type="SAM" id="MobiDB-lite"/>
    </source>
</evidence>